<feature type="domain" description="Glycoside hydrolase family 65 central catalytic" evidence="1">
    <location>
        <begin position="425"/>
        <end position="823"/>
    </location>
</feature>
<dbReference type="PANTHER" id="PTHR11051">
    <property type="entry name" value="GLYCOSYL HYDROLASE-RELATED"/>
    <property type="match status" value="1"/>
</dbReference>
<dbReference type="Gene3D" id="2.60.420.10">
    <property type="entry name" value="Maltose phosphorylase, domain 3"/>
    <property type="match status" value="1"/>
</dbReference>
<reference evidence="4" key="1">
    <citation type="submission" date="2016-09" db="EMBL/GenBank/DDBJ databases">
        <authorList>
            <person name="Gulvik C.A."/>
        </authorList>
    </citation>
    <scope>NUCLEOTIDE SEQUENCE [LARGE SCALE GENOMIC DNA]</scope>
    <source>
        <strain evidence="4">LMG 26306</strain>
    </source>
</reference>
<dbReference type="PANTHER" id="PTHR11051:SF8">
    <property type="entry name" value="PROTEIN-GLUCOSYLGALACTOSYLHYDROXYLYSINE GLUCOSIDASE"/>
    <property type="match status" value="1"/>
</dbReference>
<dbReference type="Proteomes" id="UP000094764">
    <property type="component" value="Unassembled WGS sequence"/>
</dbReference>
<evidence type="ECO:0000313" key="3">
    <source>
        <dbReference type="EMBL" id="OEG15883.1"/>
    </source>
</evidence>
<dbReference type="InterPro" id="IPR012341">
    <property type="entry name" value="6hp_glycosidase-like_sf"/>
</dbReference>
<dbReference type="InterPro" id="IPR008928">
    <property type="entry name" value="6-hairpin_glycosidase_sf"/>
</dbReference>
<dbReference type="Pfam" id="PF03632">
    <property type="entry name" value="Glyco_hydro_65m"/>
    <property type="match status" value="1"/>
</dbReference>
<organism evidence="3 4">
    <name type="scientific">Enterococcus quebecensis</name>
    <dbReference type="NCBI Taxonomy" id="903983"/>
    <lineage>
        <taxon>Bacteria</taxon>
        <taxon>Bacillati</taxon>
        <taxon>Bacillota</taxon>
        <taxon>Bacilli</taxon>
        <taxon>Lactobacillales</taxon>
        <taxon>Enterococcaceae</taxon>
        <taxon>Enterococcus</taxon>
    </lineage>
</organism>
<dbReference type="STRING" id="903983.BCR23_06975"/>
<gene>
    <name evidence="3" type="ORF">BCR23_06975</name>
</gene>
<dbReference type="PATRIC" id="fig|903983.4.peg.1049"/>
<dbReference type="RefSeq" id="WP_069635081.1">
    <property type="nucleotide sequence ID" value="NZ_JXKZ01000018.1"/>
</dbReference>
<dbReference type="GO" id="GO:0016757">
    <property type="term" value="F:glycosyltransferase activity"/>
    <property type="evidence" value="ECO:0007669"/>
    <property type="project" value="UniProtKB-ARBA"/>
</dbReference>
<dbReference type="AlphaFoldDB" id="A0A1E5GT91"/>
<dbReference type="GO" id="GO:0004553">
    <property type="term" value="F:hydrolase activity, hydrolyzing O-glycosyl compounds"/>
    <property type="evidence" value="ECO:0007669"/>
    <property type="project" value="TreeGrafter"/>
</dbReference>
<proteinExistence type="predicted"/>
<dbReference type="SUPFAM" id="SSF74650">
    <property type="entry name" value="Galactose mutarotase-like"/>
    <property type="match status" value="1"/>
</dbReference>
<dbReference type="EMBL" id="MIKB01000014">
    <property type="protein sequence ID" value="OEG15883.1"/>
    <property type="molecule type" value="Genomic_DNA"/>
</dbReference>
<evidence type="ECO:0000313" key="4">
    <source>
        <dbReference type="Proteomes" id="UP000094764"/>
    </source>
</evidence>
<name>A0A1E5GT91_9ENTE</name>
<sequence>MNFLLFTLTQNTLHIQEKEGKKILSEHDLPFSDFDFPKTADSLTEQIKKLFPTAKGAIFNKIPTNFYTKNALVTSLNVSIDSLIKYFSEGLNLPIITNSELESSVDLITAFKEKEEQLTWNLDYFGYTPGKEEYSVESLLTIGNGFMGLRGTLPEMTLSKDHYPATYIAGLYNEEKSEIAGQIVENEDFVNTPNNQYISIQVEGTDEWLSLENATLHYLHRNLDLKTGLFTSHMIIEDKHQHQLKITTHKLVNMAKMNNYSLKYSIEPVNFSKNITIKTVTDGSVYNFNVERYRNLTAKHFHVTQLHAENNQSTIQVQTNQSKINVRQTANITGDFFENDAVNNFISEKSIQQTLSFYGEQNNTYTMEKHVQVKASIAKANWETPTPLATSFEKEFTESKTAWEALWKKSDIRLTGDLMSQKLLRIHTYHLLVSASPFNNNALDVSVTARGLHGEAYRGHIFWDEIFILPFYILHFPETAKQLLMYRYNRLGKAKENARESNYEGAMYPWQSGLDGSEDTQKLHLNPLNGEWGEDHSILQRHVSLAIAYNIWMYWNNSNDEEFIKNYGAEMLLEIANFWRSAATFDETTNRYYIDKVMGPDEFHEGYPNSTQSGLKNNAYTNLMVVWLFEEIEQILSLLNTQEQVELFNKTGITQENLKTMKDIRKRLAIETNEEGIIAQYEGYFDLKEIDWEQARKKYGNIYRMDRILKAEGQSPDDYKVSKQADTLMLFYNLNKEKIDEILEELGYELPSDYLEKNLLYYLNRTSHGSTLSRIVHAQLAEEVAFHDLSWTLYQEALYSDYRDIQGGTTAEGIHTGVMAATIYVTLTTYAGIDIKKNHLIIQPNLPNNWKDMTFTVDHKGIHYELTVSKNYVQICPSQETTVIIKKQPYQLTANKITTIRGAYS</sequence>
<accession>A0A1E5GT91</accession>
<dbReference type="Pfam" id="PF03636">
    <property type="entry name" value="Glyco_hydro_65N"/>
    <property type="match status" value="1"/>
</dbReference>
<dbReference type="InterPro" id="IPR005195">
    <property type="entry name" value="Glyco_hydro_65_M"/>
</dbReference>
<dbReference type="GO" id="GO:0005975">
    <property type="term" value="P:carbohydrate metabolic process"/>
    <property type="evidence" value="ECO:0007669"/>
    <property type="project" value="InterPro"/>
</dbReference>
<dbReference type="InterPro" id="IPR011013">
    <property type="entry name" value="Gal_mutarotase_sf_dom"/>
</dbReference>
<evidence type="ECO:0000259" key="2">
    <source>
        <dbReference type="Pfam" id="PF03636"/>
    </source>
</evidence>
<dbReference type="OrthoDB" id="9758855at2"/>
<dbReference type="GO" id="GO:0030246">
    <property type="term" value="F:carbohydrate binding"/>
    <property type="evidence" value="ECO:0007669"/>
    <property type="project" value="InterPro"/>
</dbReference>
<feature type="domain" description="Glycoside hydrolase family 65 N-terminal" evidence="2">
    <location>
        <begin position="131"/>
        <end position="373"/>
    </location>
</feature>
<keyword evidence="4" id="KW-1185">Reference proteome</keyword>
<dbReference type="SUPFAM" id="SSF48208">
    <property type="entry name" value="Six-hairpin glycosidases"/>
    <property type="match status" value="1"/>
</dbReference>
<comment type="caution">
    <text evidence="3">The sequence shown here is derived from an EMBL/GenBank/DDBJ whole genome shotgun (WGS) entry which is preliminary data.</text>
</comment>
<dbReference type="Gene3D" id="1.50.10.10">
    <property type="match status" value="1"/>
</dbReference>
<dbReference type="InterPro" id="IPR037018">
    <property type="entry name" value="GH65_N"/>
</dbReference>
<protein>
    <submittedName>
        <fullName evidence="3">Glycosyl hydrolase</fullName>
    </submittedName>
</protein>
<evidence type="ECO:0000259" key="1">
    <source>
        <dbReference type="Pfam" id="PF03632"/>
    </source>
</evidence>
<dbReference type="Gene3D" id="2.70.98.40">
    <property type="entry name" value="Glycoside hydrolase, family 65, N-terminal domain"/>
    <property type="match status" value="1"/>
</dbReference>
<keyword evidence="3" id="KW-0378">Hydrolase</keyword>
<dbReference type="InterPro" id="IPR005196">
    <property type="entry name" value="Glyco_hydro_65_N"/>
</dbReference>